<feature type="region of interest" description="Disordered" evidence="1">
    <location>
        <begin position="148"/>
        <end position="177"/>
    </location>
</feature>
<evidence type="ECO:0000256" key="1">
    <source>
        <dbReference type="SAM" id="MobiDB-lite"/>
    </source>
</evidence>
<proteinExistence type="predicted"/>
<dbReference type="Proteomes" id="UP000324091">
    <property type="component" value="Chromosome 15"/>
</dbReference>
<dbReference type="AlphaFoldDB" id="A0A5C6P349"/>
<feature type="compositionally biased region" description="Basic residues" evidence="1">
    <location>
        <begin position="41"/>
        <end position="51"/>
    </location>
</feature>
<keyword evidence="3" id="KW-1185">Reference proteome</keyword>
<protein>
    <submittedName>
        <fullName evidence="2">Uncharacterized protein</fullName>
    </submittedName>
</protein>
<name>A0A5C6P349_9TELE</name>
<accession>A0A5C6P349</accession>
<reference evidence="2 3" key="1">
    <citation type="submission" date="2019-04" db="EMBL/GenBank/DDBJ databases">
        <title>Chromosome genome assembly for Takifugu flavidus.</title>
        <authorList>
            <person name="Xiao S."/>
        </authorList>
    </citation>
    <scope>NUCLEOTIDE SEQUENCE [LARGE SCALE GENOMIC DNA]</scope>
    <source>
        <strain evidence="2">HTHZ2018</strain>
        <tissue evidence="2">Muscle</tissue>
    </source>
</reference>
<feature type="region of interest" description="Disordered" evidence="1">
    <location>
        <begin position="1"/>
        <end position="107"/>
    </location>
</feature>
<organism evidence="2 3">
    <name type="scientific">Takifugu flavidus</name>
    <name type="common">sansaifugu</name>
    <dbReference type="NCBI Taxonomy" id="433684"/>
    <lineage>
        <taxon>Eukaryota</taxon>
        <taxon>Metazoa</taxon>
        <taxon>Chordata</taxon>
        <taxon>Craniata</taxon>
        <taxon>Vertebrata</taxon>
        <taxon>Euteleostomi</taxon>
        <taxon>Actinopterygii</taxon>
        <taxon>Neopterygii</taxon>
        <taxon>Teleostei</taxon>
        <taxon>Neoteleostei</taxon>
        <taxon>Acanthomorphata</taxon>
        <taxon>Eupercaria</taxon>
        <taxon>Tetraodontiformes</taxon>
        <taxon>Tetradontoidea</taxon>
        <taxon>Tetraodontidae</taxon>
        <taxon>Takifugu</taxon>
    </lineage>
</organism>
<evidence type="ECO:0000313" key="3">
    <source>
        <dbReference type="Proteomes" id="UP000324091"/>
    </source>
</evidence>
<sequence length="177" mass="18491">MQCVKGVTETTWSKPEGGAEGGATVRRLWSGASHGAQTWGPRRKRGKRASRQKYDPSDFNLHEQQEGDASSSLKTQEPGSDPATKEQATPDRLRVPQGSGLDAHWTPATKMPINFTVVPVEDAEGGASSAAAAGGTKADISVPTVVVGEDGDRFQGQDSVPHQGPEGSTGVLPSSSL</sequence>
<feature type="compositionally biased region" description="Basic and acidic residues" evidence="1">
    <location>
        <begin position="52"/>
        <end position="65"/>
    </location>
</feature>
<comment type="caution">
    <text evidence="2">The sequence shown here is derived from an EMBL/GenBank/DDBJ whole genome shotgun (WGS) entry which is preliminary data.</text>
</comment>
<gene>
    <name evidence="2" type="ORF">D4764_15G0013590</name>
</gene>
<evidence type="ECO:0000313" key="2">
    <source>
        <dbReference type="EMBL" id="TWW73963.1"/>
    </source>
</evidence>
<feature type="compositionally biased region" description="Polar residues" evidence="1">
    <location>
        <begin position="67"/>
        <end position="78"/>
    </location>
</feature>
<dbReference type="EMBL" id="RHFK02000007">
    <property type="protein sequence ID" value="TWW73963.1"/>
    <property type="molecule type" value="Genomic_DNA"/>
</dbReference>